<dbReference type="Pfam" id="PF01490">
    <property type="entry name" value="Aa_trans"/>
    <property type="match status" value="1"/>
</dbReference>
<evidence type="ECO:0000256" key="1">
    <source>
        <dbReference type="ARBA" id="ARBA00004370"/>
    </source>
</evidence>
<dbReference type="EMBL" id="JBHFFA010000002">
    <property type="protein sequence ID" value="KAL2643362.1"/>
    <property type="molecule type" value="Genomic_DNA"/>
</dbReference>
<name>A0ABD1Z6G4_9MARC</name>
<comment type="subcellular location">
    <subcellularLocation>
        <location evidence="1">Membrane</location>
    </subcellularLocation>
</comment>
<keyword evidence="4" id="KW-0029">Amino-acid transport</keyword>
<feature type="transmembrane region" description="Helical" evidence="7">
    <location>
        <begin position="52"/>
        <end position="73"/>
    </location>
</feature>
<accession>A0ABD1Z6G4</accession>
<dbReference type="InterPro" id="IPR013057">
    <property type="entry name" value="AA_transpt_TM"/>
</dbReference>
<feature type="transmembrane region" description="Helical" evidence="7">
    <location>
        <begin position="85"/>
        <end position="109"/>
    </location>
</feature>
<proteinExistence type="predicted"/>
<organism evidence="9 10">
    <name type="scientific">Riccia fluitans</name>
    <dbReference type="NCBI Taxonomy" id="41844"/>
    <lineage>
        <taxon>Eukaryota</taxon>
        <taxon>Viridiplantae</taxon>
        <taxon>Streptophyta</taxon>
        <taxon>Embryophyta</taxon>
        <taxon>Marchantiophyta</taxon>
        <taxon>Marchantiopsida</taxon>
        <taxon>Marchantiidae</taxon>
        <taxon>Marchantiales</taxon>
        <taxon>Ricciaceae</taxon>
        <taxon>Riccia</taxon>
    </lineage>
</organism>
<keyword evidence="6 7" id="KW-0472">Membrane</keyword>
<dbReference type="GO" id="GO:0006865">
    <property type="term" value="P:amino acid transport"/>
    <property type="evidence" value="ECO:0007669"/>
    <property type="project" value="UniProtKB-KW"/>
</dbReference>
<dbReference type="AlphaFoldDB" id="A0ABD1Z6G4"/>
<protein>
    <recommendedName>
        <fullName evidence="8">Amino acid transporter transmembrane domain-containing protein</fullName>
    </recommendedName>
</protein>
<keyword evidence="3 7" id="KW-0812">Transmembrane</keyword>
<dbReference type="PANTHER" id="PTHR48017">
    <property type="entry name" value="OS05G0424000 PROTEIN-RELATED"/>
    <property type="match status" value="1"/>
</dbReference>
<keyword evidence="2" id="KW-0813">Transport</keyword>
<feature type="transmembrane region" description="Helical" evidence="7">
    <location>
        <begin position="26"/>
        <end position="46"/>
    </location>
</feature>
<evidence type="ECO:0000256" key="3">
    <source>
        <dbReference type="ARBA" id="ARBA00022692"/>
    </source>
</evidence>
<comment type="caution">
    <text evidence="9">The sequence shown here is derived from an EMBL/GenBank/DDBJ whole genome shotgun (WGS) entry which is preliminary data.</text>
</comment>
<dbReference type="Proteomes" id="UP001605036">
    <property type="component" value="Unassembled WGS sequence"/>
</dbReference>
<gene>
    <name evidence="9" type="ORF">R1flu_010949</name>
</gene>
<evidence type="ECO:0000256" key="5">
    <source>
        <dbReference type="ARBA" id="ARBA00022989"/>
    </source>
</evidence>
<evidence type="ECO:0000313" key="9">
    <source>
        <dbReference type="EMBL" id="KAL2643362.1"/>
    </source>
</evidence>
<evidence type="ECO:0000313" key="10">
    <source>
        <dbReference type="Proteomes" id="UP001605036"/>
    </source>
</evidence>
<evidence type="ECO:0000259" key="8">
    <source>
        <dbReference type="Pfam" id="PF01490"/>
    </source>
</evidence>
<sequence length="115" mass="12504">MTPVALCLEELLPYNKDSRRTRTYSMIIRTGLVLSTVAVALLVPFFGLVMAFIGAFLSMTVSLILPCLCYLSIIGDKATISQRILCGFIIMVGILCAIGGTYSSVAGIIRNYINF</sequence>
<evidence type="ECO:0000256" key="2">
    <source>
        <dbReference type="ARBA" id="ARBA00022448"/>
    </source>
</evidence>
<keyword evidence="5 7" id="KW-1133">Transmembrane helix</keyword>
<evidence type="ECO:0000256" key="7">
    <source>
        <dbReference type="SAM" id="Phobius"/>
    </source>
</evidence>
<evidence type="ECO:0000256" key="6">
    <source>
        <dbReference type="ARBA" id="ARBA00023136"/>
    </source>
</evidence>
<evidence type="ECO:0000256" key="4">
    <source>
        <dbReference type="ARBA" id="ARBA00022970"/>
    </source>
</evidence>
<keyword evidence="10" id="KW-1185">Reference proteome</keyword>
<feature type="domain" description="Amino acid transporter transmembrane" evidence="8">
    <location>
        <begin position="15"/>
        <end position="104"/>
    </location>
</feature>
<reference evidence="9 10" key="1">
    <citation type="submission" date="2024-09" db="EMBL/GenBank/DDBJ databases">
        <title>Chromosome-scale assembly of Riccia fluitans.</title>
        <authorList>
            <person name="Paukszto L."/>
            <person name="Sawicki J."/>
            <person name="Karawczyk K."/>
            <person name="Piernik-Szablinska J."/>
            <person name="Szczecinska M."/>
            <person name="Mazdziarz M."/>
        </authorList>
    </citation>
    <scope>NUCLEOTIDE SEQUENCE [LARGE SCALE GENOMIC DNA]</scope>
    <source>
        <strain evidence="9">Rf_01</strain>
        <tissue evidence="9">Aerial parts of the thallus</tissue>
    </source>
</reference>
<dbReference type="GO" id="GO:0016020">
    <property type="term" value="C:membrane"/>
    <property type="evidence" value="ECO:0007669"/>
    <property type="project" value="UniProtKB-SubCell"/>
</dbReference>